<dbReference type="Gene3D" id="1.10.287.3980">
    <property type="match status" value="1"/>
</dbReference>
<accession>A0A835Y4V8</accession>
<name>A0A835Y4V8_9CHLO</name>
<gene>
    <name evidence="6" type="ORF">HYH03_010519</name>
</gene>
<protein>
    <recommendedName>
        <fullName evidence="4">Large ribosomal subunit protein bL34m</fullName>
    </recommendedName>
</protein>
<keyword evidence="3" id="KW-0687">Ribonucleoprotein</keyword>
<keyword evidence="7" id="KW-1185">Reference proteome</keyword>
<dbReference type="AlphaFoldDB" id="A0A835Y4V8"/>
<evidence type="ECO:0000256" key="1">
    <source>
        <dbReference type="ARBA" id="ARBA00010111"/>
    </source>
</evidence>
<evidence type="ECO:0000256" key="5">
    <source>
        <dbReference type="SAM" id="MobiDB-lite"/>
    </source>
</evidence>
<dbReference type="PANTHER" id="PTHR14503">
    <property type="entry name" value="MITOCHONDRIAL RIBOSOMAL PROTEIN 34 FAMILY MEMBER"/>
    <property type="match status" value="1"/>
</dbReference>
<dbReference type="InterPro" id="IPR000271">
    <property type="entry name" value="Ribosomal_bL34"/>
</dbReference>
<dbReference type="FunFam" id="1.10.287.3980:FF:000001">
    <property type="entry name" value="Mitochondrial ribosomal protein L34"/>
    <property type="match status" value="1"/>
</dbReference>
<reference evidence="6" key="1">
    <citation type="journal article" date="2020" name="bioRxiv">
        <title>Comparative genomics of Chlamydomonas.</title>
        <authorList>
            <person name="Craig R.J."/>
            <person name="Hasan A.R."/>
            <person name="Ness R.W."/>
            <person name="Keightley P.D."/>
        </authorList>
    </citation>
    <scope>NUCLEOTIDE SEQUENCE</scope>
    <source>
        <strain evidence="6">CCAP 11/70</strain>
    </source>
</reference>
<dbReference type="NCBIfam" id="TIGR01030">
    <property type="entry name" value="rpmH_bact"/>
    <property type="match status" value="1"/>
</dbReference>
<comment type="similarity">
    <text evidence="1">Belongs to the bacterial ribosomal protein bL34 family.</text>
</comment>
<evidence type="ECO:0000256" key="2">
    <source>
        <dbReference type="ARBA" id="ARBA00022980"/>
    </source>
</evidence>
<evidence type="ECO:0000256" key="3">
    <source>
        <dbReference type="ARBA" id="ARBA00023274"/>
    </source>
</evidence>
<dbReference type="GO" id="GO:0005762">
    <property type="term" value="C:mitochondrial large ribosomal subunit"/>
    <property type="evidence" value="ECO:0007669"/>
    <property type="project" value="TreeGrafter"/>
</dbReference>
<keyword evidence="2" id="KW-0689">Ribosomal protein</keyword>
<feature type="region of interest" description="Disordered" evidence="5">
    <location>
        <begin position="57"/>
        <end position="109"/>
    </location>
</feature>
<dbReference type="EMBL" id="JAEHOE010000056">
    <property type="protein sequence ID" value="KAG2491074.1"/>
    <property type="molecule type" value="Genomic_DNA"/>
</dbReference>
<sequence length="145" mass="16281">MQPSFSLWDSKVVSYDVSKLLALAEQQERAKEQLVCGPSVWPEPLLPPRHLWPDLPLEPLHMPGTAPAPQPPAPVPVPTGSEGPHPAPASLRIRCGARGTTYQPSRRKRVNRHGIEKRLSTPQGRELLLRRLKKGRWRVTVDAFR</sequence>
<dbReference type="OrthoDB" id="431691at2759"/>
<evidence type="ECO:0000256" key="4">
    <source>
        <dbReference type="ARBA" id="ARBA00035274"/>
    </source>
</evidence>
<comment type="caution">
    <text evidence="6">The sequence shown here is derived from an EMBL/GenBank/DDBJ whole genome shotgun (WGS) entry which is preliminary data.</text>
</comment>
<feature type="compositionally biased region" description="Pro residues" evidence="5">
    <location>
        <begin position="66"/>
        <end position="77"/>
    </location>
</feature>
<evidence type="ECO:0000313" key="7">
    <source>
        <dbReference type="Proteomes" id="UP000612055"/>
    </source>
</evidence>
<dbReference type="GO" id="GO:0003735">
    <property type="term" value="F:structural constituent of ribosome"/>
    <property type="evidence" value="ECO:0007669"/>
    <property type="project" value="InterPro"/>
</dbReference>
<organism evidence="6 7">
    <name type="scientific">Edaphochlamys debaryana</name>
    <dbReference type="NCBI Taxonomy" id="47281"/>
    <lineage>
        <taxon>Eukaryota</taxon>
        <taxon>Viridiplantae</taxon>
        <taxon>Chlorophyta</taxon>
        <taxon>core chlorophytes</taxon>
        <taxon>Chlorophyceae</taxon>
        <taxon>CS clade</taxon>
        <taxon>Chlamydomonadales</taxon>
        <taxon>Chlamydomonadales incertae sedis</taxon>
        <taxon>Edaphochlamys</taxon>
    </lineage>
</organism>
<dbReference type="Pfam" id="PF00468">
    <property type="entry name" value="Ribosomal_L34"/>
    <property type="match status" value="1"/>
</dbReference>
<dbReference type="Proteomes" id="UP000612055">
    <property type="component" value="Unassembled WGS sequence"/>
</dbReference>
<dbReference type="PANTHER" id="PTHR14503:SF4">
    <property type="entry name" value="LARGE RIBOSOMAL SUBUNIT PROTEIN BL34M"/>
    <property type="match status" value="1"/>
</dbReference>
<proteinExistence type="inferred from homology"/>
<evidence type="ECO:0000313" key="6">
    <source>
        <dbReference type="EMBL" id="KAG2491074.1"/>
    </source>
</evidence>
<dbReference type="GO" id="GO:0006412">
    <property type="term" value="P:translation"/>
    <property type="evidence" value="ECO:0007669"/>
    <property type="project" value="InterPro"/>
</dbReference>